<dbReference type="EMBL" id="JASJQH010000341">
    <property type="protein sequence ID" value="KAK9764934.1"/>
    <property type="molecule type" value="Genomic_DNA"/>
</dbReference>
<dbReference type="SUPFAM" id="SSF48371">
    <property type="entry name" value="ARM repeat"/>
    <property type="match status" value="1"/>
</dbReference>
<dbReference type="InterPro" id="IPR051954">
    <property type="entry name" value="tRNA_methyltransferase_THADA"/>
</dbReference>
<keyword evidence="4" id="KW-1185">Reference proteome</keyword>
<dbReference type="PANTHER" id="PTHR14387">
    <property type="entry name" value="THADA/DEATH RECEPTOR INTERACTING PROTEIN"/>
    <property type="match status" value="1"/>
</dbReference>
<gene>
    <name evidence="3" type="ORF">K7432_007136</name>
</gene>
<feature type="domain" description="tRNA (32-2'-O)-methyltransferase regulator THADA-like TPR repeats region" evidence="2">
    <location>
        <begin position="564"/>
        <end position="858"/>
    </location>
</feature>
<dbReference type="InterPro" id="IPR056843">
    <property type="entry name" value="THADA-like_TPR"/>
</dbReference>
<protein>
    <recommendedName>
        <fullName evidence="2">tRNA (32-2'-O)-methyltransferase regulator THADA-like TPR repeats region domain-containing protein</fullName>
    </recommendedName>
</protein>
<dbReference type="InterPro" id="IPR016024">
    <property type="entry name" value="ARM-type_fold"/>
</dbReference>
<evidence type="ECO:0000256" key="1">
    <source>
        <dbReference type="SAM" id="Coils"/>
    </source>
</evidence>
<dbReference type="Proteomes" id="UP001479436">
    <property type="component" value="Unassembled WGS sequence"/>
</dbReference>
<organism evidence="3 4">
    <name type="scientific">Basidiobolus ranarum</name>
    <dbReference type="NCBI Taxonomy" id="34480"/>
    <lineage>
        <taxon>Eukaryota</taxon>
        <taxon>Fungi</taxon>
        <taxon>Fungi incertae sedis</taxon>
        <taxon>Zoopagomycota</taxon>
        <taxon>Entomophthoromycotina</taxon>
        <taxon>Basidiobolomycetes</taxon>
        <taxon>Basidiobolales</taxon>
        <taxon>Basidiobolaceae</taxon>
        <taxon>Basidiobolus</taxon>
    </lineage>
</organism>
<sequence length="1033" mass="118602">MGLLDKNRLHLLGKRLSIRIEKQWSTFAEKVVSQIPKESYLSATKVFLRFLENGEASWEEQVQALKTIEKLLAINSLKDISDVQIEAQIEQLIAPIIIQLYFSSTEVISQRYCALIVEACEAISKKERYIYELFSEEYQKYIIGNTCYRQTFANKAATIYAILDFPFGADVICENTKSTFYYLSDSLKETLSEIEKTSYSDTQVLALSDKVVDCNNLIKTILSLLSHHEQFFRAMFSTLNQEIVDEKQNNDVFAYENTLSSCITMCTTSEYTKEFGQLAAMAVASLLDLIGSPENVASLIFQLFSGKSGDKKPLKNVNINVCFDILSSTSYTNFSELAIYRGFLANLRTQTLVAAVNLTEFPHPYGYCLHSIMFQKLIGFCDASSESQIRAFAFETLNMWFETVRLVYKDATKYPVAVLQYLQELLTDDMYQYILSYVWNNWDDPIDLVQHRVKDLFDIVLKISENRKMLQGSGCTHKQFLGDLVKRLIEMDWYRKVKYALLSSLIPQVGTSLFLQVCPDLISKALLVFHNQVLSPRSSHLIVTFIEQGKKEILQSNSKDYKDWIKIWLAPVCRALSSESDLVRKNVSHYLLDRVIKVQPDSFWLAIESLQTMDDAYVSCSQYRMNAMISIIKAGKSLDLIDGNTFHSGSSNVNEKKLSVEILREVIYHGDLYLRIDVLALLCQAQKVTAEVTRHELDLLKDFLTLNMNHTSPEFRQKLYGHFTKLFIRLRGNLYSTWREYQSKQKLIQKRGENVALQEELKCLMEKIVNIKLFLTWLCDLSMASLYPGSSFQRVSSALKLFELLIKYFGSDNTSTSNGPVRENCDSQSSPFYLPLATERNSKILIETLMNPFEANRETVRRILFSFPSPLPGIETTEDVQKLLWWGFEAMTSNRADQSNCGATVFRLLFSKYVEKLEFSLEVERNQLFENRDLTGIPSIDFATKLLNLLENQLNSASQNLLFAAQNYPMHGTLMALMFIFQDIDYHSVDIRNSINLWRQLHLRTFDLANLVCSTVLNILSDTSHEGNNPLFQ</sequence>
<accession>A0ABR2WTX6</accession>
<reference evidence="3 4" key="1">
    <citation type="submission" date="2023-04" db="EMBL/GenBank/DDBJ databases">
        <title>Genome of Basidiobolus ranarum AG-B5.</title>
        <authorList>
            <person name="Stajich J.E."/>
            <person name="Carter-House D."/>
            <person name="Gryganskyi A."/>
        </authorList>
    </citation>
    <scope>NUCLEOTIDE SEQUENCE [LARGE SCALE GENOMIC DNA]</scope>
    <source>
        <strain evidence="3 4">AG-B5</strain>
    </source>
</reference>
<evidence type="ECO:0000313" key="4">
    <source>
        <dbReference type="Proteomes" id="UP001479436"/>
    </source>
</evidence>
<feature type="coiled-coil region" evidence="1">
    <location>
        <begin position="940"/>
        <end position="967"/>
    </location>
</feature>
<evidence type="ECO:0000313" key="3">
    <source>
        <dbReference type="EMBL" id="KAK9764934.1"/>
    </source>
</evidence>
<keyword evidence="1" id="KW-0175">Coiled coil</keyword>
<comment type="caution">
    <text evidence="3">The sequence shown here is derived from an EMBL/GenBank/DDBJ whole genome shotgun (WGS) entry which is preliminary data.</text>
</comment>
<name>A0ABR2WTX6_9FUNG</name>
<evidence type="ECO:0000259" key="2">
    <source>
        <dbReference type="Pfam" id="PF25150"/>
    </source>
</evidence>
<dbReference type="PANTHER" id="PTHR14387:SF0">
    <property type="entry name" value="DUF2428 DOMAIN-CONTAINING PROTEIN"/>
    <property type="match status" value="1"/>
</dbReference>
<dbReference type="Pfam" id="PF25150">
    <property type="entry name" value="TPR_Trm732"/>
    <property type="match status" value="1"/>
</dbReference>
<proteinExistence type="predicted"/>